<dbReference type="Proteomes" id="UP000793456">
    <property type="component" value="Chromosome XI"/>
</dbReference>
<evidence type="ECO:0000313" key="1">
    <source>
        <dbReference type="EMBL" id="TMS13684.1"/>
    </source>
</evidence>
<proteinExistence type="predicted"/>
<protein>
    <submittedName>
        <fullName evidence="1">Uncharacterized protein</fullName>
    </submittedName>
</protein>
<accession>A0ACD3R4T8</accession>
<organism evidence="1 2">
    <name type="scientific">Larimichthys crocea</name>
    <name type="common">Large yellow croaker</name>
    <name type="synonym">Pseudosciaena crocea</name>
    <dbReference type="NCBI Taxonomy" id="215358"/>
    <lineage>
        <taxon>Eukaryota</taxon>
        <taxon>Metazoa</taxon>
        <taxon>Chordata</taxon>
        <taxon>Craniata</taxon>
        <taxon>Vertebrata</taxon>
        <taxon>Euteleostomi</taxon>
        <taxon>Actinopterygii</taxon>
        <taxon>Neopterygii</taxon>
        <taxon>Teleostei</taxon>
        <taxon>Neoteleostei</taxon>
        <taxon>Acanthomorphata</taxon>
        <taxon>Eupercaria</taxon>
        <taxon>Sciaenidae</taxon>
        <taxon>Larimichthys</taxon>
    </lineage>
</organism>
<sequence length="700" mass="79327">MDQSKPAEQQGGDLGLTQEKEAKKEEEKRDVVEAAQALGMEDEGEDEEEEKRKERDSPFCQKALPVETLVSEAEVEVQQLHKEALAEKKLHGDTQENAKTCLHQEAHLPQETHMKQQEQVEEEEEEEYEYEYEVEQADFIREAASLDDMAKLITIEEVSPASGLVSILKKRSVCVDNLSVSASSEPRPDKLPAKRRVRFKVPDDSYEHVTDVNTLLGSRGGKTDYGTEARAFRQPGKRQRSAGDSQDQAGGAGVLCRAAGVLCVQQSVQRAGCLLAARLLSRSQPNSLHQAKQMKVNLMRLVCKETSYNVMDCVLVSSTALQVQPWTCHAEDHHFTQHLTETEEEEGQKKGTGKKISLCVDAAYCIRRPKARFSFFNDDCPRPQHLGQWSPTPGPRTGTGPWINQYRAAQERVVQQLNHIKPVILIKNLLLKRNFADFHPALYPFIVTCNCFTISDGELQEIGVGLYPSLSLLNHDCRPNCVMVFEGTKLHLRAVRDIKPEEELTISYIETLSLTEDRQRQLEDQYHFICHCQHCDSQDKDGLMLSGGESTWRLLKEALPRLEALKAESNWQTLLQSCSHLLSTVDGDVPDENLYKLRMTDMAVDASIHLGHWREAVGYGEKTLPVYRQYYPDPHPVHGVQLMRVGKLQHYLEHIEDALDTFKQAYQIIKLTHGDDHPMTTDLLMKMEECRTEMDQQSSG</sequence>
<reference evidence="1" key="1">
    <citation type="submission" date="2018-11" db="EMBL/GenBank/DDBJ databases">
        <title>The sequence and de novo assembly of Larimichthys crocea genome using PacBio and Hi-C technologies.</title>
        <authorList>
            <person name="Xu P."/>
            <person name="Chen B."/>
            <person name="Zhou Z."/>
            <person name="Ke Q."/>
            <person name="Wu Y."/>
            <person name="Bai H."/>
            <person name="Pu F."/>
        </authorList>
    </citation>
    <scope>NUCLEOTIDE SEQUENCE</scope>
    <source>
        <tissue evidence="1">Muscle</tissue>
    </source>
</reference>
<name>A0ACD3R4T8_LARCR</name>
<comment type="caution">
    <text evidence="1">The sequence shown here is derived from an EMBL/GenBank/DDBJ whole genome shotgun (WGS) entry which is preliminary data.</text>
</comment>
<keyword evidence="2" id="KW-1185">Reference proteome</keyword>
<dbReference type="EMBL" id="CM011684">
    <property type="protein sequence ID" value="TMS13684.1"/>
    <property type="molecule type" value="Genomic_DNA"/>
</dbReference>
<gene>
    <name evidence="1" type="ORF">E3U43_018759</name>
</gene>
<evidence type="ECO:0000313" key="2">
    <source>
        <dbReference type="Proteomes" id="UP000793456"/>
    </source>
</evidence>